<protein>
    <recommendedName>
        <fullName evidence="9">Zn(2)-C6 fungal-type domain-containing protein</fullName>
    </recommendedName>
</protein>
<evidence type="ECO:0000256" key="3">
    <source>
        <dbReference type="ARBA" id="ARBA00022833"/>
    </source>
</evidence>
<comment type="subcellular location">
    <subcellularLocation>
        <location evidence="1">Nucleus</location>
    </subcellularLocation>
</comment>
<organism evidence="10 11">
    <name type="scientific">Aspergillus cavernicola</name>
    <dbReference type="NCBI Taxonomy" id="176166"/>
    <lineage>
        <taxon>Eukaryota</taxon>
        <taxon>Fungi</taxon>
        <taxon>Dikarya</taxon>
        <taxon>Ascomycota</taxon>
        <taxon>Pezizomycotina</taxon>
        <taxon>Eurotiomycetes</taxon>
        <taxon>Eurotiomycetidae</taxon>
        <taxon>Eurotiales</taxon>
        <taxon>Aspergillaceae</taxon>
        <taxon>Aspergillus</taxon>
        <taxon>Aspergillus subgen. Nidulantes</taxon>
    </lineage>
</organism>
<evidence type="ECO:0000256" key="5">
    <source>
        <dbReference type="ARBA" id="ARBA00023125"/>
    </source>
</evidence>
<dbReference type="InterPro" id="IPR001138">
    <property type="entry name" value="Zn2Cys6_DnaBD"/>
</dbReference>
<dbReference type="InterPro" id="IPR036864">
    <property type="entry name" value="Zn2-C6_fun-type_DNA-bd_sf"/>
</dbReference>
<evidence type="ECO:0000256" key="1">
    <source>
        <dbReference type="ARBA" id="ARBA00004123"/>
    </source>
</evidence>
<dbReference type="PROSITE" id="PS00463">
    <property type="entry name" value="ZN2_CY6_FUNGAL_1"/>
    <property type="match status" value="1"/>
</dbReference>
<dbReference type="Proteomes" id="UP001610335">
    <property type="component" value="Unassembled WGS sequence"/>
</dbReference>
<dbReference type="PANTHER" id="PTHR31845">
    <property type="entry name" value="FINGER DOMAIN PROTEIN, PUTATIVE-RELATED"/>
    <property type="match status" value="1"/>
</dbReference>
<dbReference type="CDD" id="cd00067">
    <property type="entry name" value="GAL4"/>
    <property type="match status" value="1"/>
</dbReference>
<dbReference type="PANTHER" id="PTHR31845:SF21">
    <property type="entry name" value="REGULATORY PROTEIN LEU3"/>
    <property type="match status" value="1"/>
</dbReference>
<dbReference type="InterPro" id="IPR051089">
    <property type="entry name" value="prtT"/>
</dbReference>
<evidence type="ECO:0000256" key="6">
    <source>
        <dbReference type="ARBA" id="ARBA00023163"/>
    </source>
</evidence>
<gene>
    <name evidence="10" type="ORF">BDW59DRAFT_177773</name>
</gene>
<evidence type="ECO:0000313" key="10">
    <source>
        <dbReference type="EMBL" id="KAL2815041.1"/>
    </source>
</evidence>
<proteinExistence type="predicted"/>
<dbReference type="Pfam" id="PF04082">
    <property type="entry name" value="Fungal_trans"/>
    <property type="match status" value="1"/>
</dbReference>
<name>A0ABR4HHS5_9EURO</name>
<comment type="caution">
    <text evidence="10">The sequence shown here is derived from an EMBL/GenBank/DDBJ whole genome shotgun (WGS) entry which is preliminary data.</text>
</comment>
<evidence type="ECO:0000313" key="11">
    <source>
        <dbReference type="Proteomes" id="UP001610335"/>
    </source>
</evidence>
<dbReference type="Gene3D" id="4.10.240.10">
    <property type="entry name" value="Zn(2)-C6 fungal-type DNA-binding domain"/>
    <property type="match status" value="1"/>
</dbReference>
<evidence type="ECO:0000256" key="7">
    <source>
        <dbReference type="ARBA" id="ARBA00023242"/>
    </source>
</evidence>
<evidence type="ECO:0000256" key="8">
    <source>
        <dbReference type="SAM" id="MobiDB-lite"/>
    </source>
</evidence>
<keyword evidence="4" id="KW-0805">Transcription regulation</keyword>
<evidence type="ECO:0000256" key="4">
    <source>
        <dbReference type="ARBA" id="ARBA00023015"/>
    </source>
</evidence>
<keyword evidence="2" id="KW-0479">Metal-binding</keyword>
<dbReference type="PROSITE" id="PS50048">
    <property type="entry name" value="ZN2_CY6_FUNGAL_2"/>
    <property type="match status" value="1"/>
</dbReference>
<keyword evidence="11" id="KW-1185">Reference proteome</keyword>
<dbReference type="EMBL" id="JBFXLS010000117">
    <property type="protein sequence ID" value="KAL2815041.1"/>
    <property type="molecule type" value="Genomic_DNA"/>
</dbReference>
<reference evidence="10 11" key="1">
    <citation type="submission" date="2024-07" db="EMBL/GenBank/DDBJ databases">
        <title>Section-level genome sequencing and comparative genomics of Aspergillus sections Usti and Cavernicolus.</title>
        <authorList>
            <consortium name="Lawrence Berkeley National Laboratory"/>
            <person name="Nybo J.L."/>
            <person name="Vesth T.C."/>
            <person name="Theobald S."/>
            <person name="Frisvad J.C."/>
            <person name="Larsen T.O."/>
            <person name="Kjaerboelling I."/>
            <person name="Rothschild-Mancinelli K."/>
            <person name="Lyhne E.K."/>
            <person name="Kogle M.E."/>
            <person name="Barry K."/>
            <person name="Clum A."/>
            <person name="Na H."/>
            <person name="Ledsgaard L."/>
            <person name="Lin J."/>
            <person name="Lipzen A."/>
            <person name="Kuo A."/>
            <person name="Riley R."/>
            <person name="Mondo S."/>
            <person name="LaButti K."/>
            <person name="Haridas S."/>
            <person name="Pangalinan J."/>
            <person name="Salamov A.A."/>
            <person name="Simmons B.A."/>
            <person name="Magnuson J.K."/>
            <person name="Chen J."/>
            <person name="Drula E."/>
            <person name="Henrissat B."/>
            <person name="Wiebenga A."/>
            <person name="Lubbers R.J."/>
            <person name="Gomes A.C."/>
            <person name="Makela M.R."/>
            <person name="Stajich J."/>
            <person name="Grigoriev I.V."/>
            <person name="Mortensen U.H."/>
            <person name="De vries R.P."/>
            <person name="Baker S.E."/>
            <person name="Andersen M.R."/>
        </authorList>
    </citation>
    <scope>NUCLEOTIDE SEQUENCE [LARGE SCALE GENOMIC DNA]</scope>
    <source>
        <strain evidence="10 11">CBS 600.67</strain>
    </source>
</reference>
<dbReference type="SMART" id="SM00066">
    <property type="entry name" value="GAL4"/>
    <property type="match status" value="1"/>
</dbReference>
<evidence type="ECO:0000259" key="9">
    <source>
        <dbReference type="PROSITE" id="PS50048"/>
    </source>
</evidence>
<dbReference type="Pfam" id="PF00172">
    <property type="entry name" value="Zn_clus"/>
    <property type="match status" value="1"/>
</dbReference>
<feature type="region of interest" description="Disordered" evidence="8">
    <location>
        <begin position="45"/>
        <end position="77"/>
    </location>
</feature>
<keyword evidence="5" id="KW-0238">DNA-binding</keyword>
<keyword evidence="7" id="KW-0539">Nucleus</keyword>
<evidence type="ECO:0000256" key="2">
    <source>
        <dbReference type="ARBA" id="ARBA00022723"/>
    </source>
</evidence>
<keyword evidence="3" id="KW-0862">Zinc</keyword>
<dbReference type="SUPFAM" id="SSF57701">
    <property type="entry name" value="Zn2/Cys6 DNA-binding domain"/>
    <property type="match status" value="1"/>
</dbReference>
<dbReference type="CDD" id="cd12148">
    <property type="entry name" value="fungal_TF_MHR"/>
    <property type="match status" value="1"/>
</dbReference>
<keyword evidence="6" id="KW-0804">Transcription</keyword>
<feature type="domain" description="Zn(2)-C6 fungal-type" evidence="9">
    <location>
        <begin position="7"/>
        <end position="40"/>
    </location>
</feature>
<sequence>MTKKKKACTECRQQKAKCDVYLNPEQPCSRCRKVKAHCVVSDPFKRESKRQRLSQLQDEVEELRRRPTRSADPGPSLDTHIGVQEGVQEEVQPTPVLPGLAPVGFGPSTPGPTSAAEGDAVDRTTPRMLNGVEVTGEEIDDLFQIFFRHYAPFLPILDPQTRPNTYYAQSPLLFWSVIGVSCRMYPQNPTLLTALAQSIIQMALLSVASASPAWHTIQAFLLLLTWALPKEGRPDVTFPMSGMMLHIAMQNGLHIPVSSNEFSSVKISPPSEAVMVRRAELWAHCVFVYQRACVMKGQSLRAVLRLAQDPGQHQVIFDKVFPSLVLKIKCQGLVAQCSEAVLKNGVRDMSLDQEHGLDILLRIYEGQMDELELQAVNDDERFHCAFCRVAIQTFHFYKNQTMISSGCLTRLLATMCHMVDSTQTMADRLDCISMAPIQVCYGLLLASASLLRILKSAAAQSLDFGRARSSLFLAINLAKQMSVENTDTPAKIAIILKQLWNSSKAFRKADGSEYTALRIRSRLAHSLVIDTVWWWRDEFDPQTRDMILTRTDPDSATVLPHARSFPNQDTGSLGPNLGEPLGIQPTTILAEGQEAFSLDELFLADFDWALGDGDALFAAEPISTTWPTTSHLL</sequence>
<accession>A0ABR4HHS5</accession>
<dbReference type="InterPro" id="IPR007219">
    <property type="entry name" value="XnlR_reg_dom"/>
</dbReference>